<dbReference type="PROSITE" id="PS00455">
    <property type="entry name" value="AMP_BINDING"/>
    <property type="match status" value="1"/>
</dbReference>
<dbReference type="GO" id="GO:0016020">
    <property type="term" value="C:membrane"/>
    <property type="evidence" value="ECO:0007669"/>
    <property type="project" value="TreeGrafter"/>
</dbReference>
<evidence type="ECO:0000256" key="2">
    <source>
        <dbReference type="ARBA" id="ARBA00022840"/>
    </source>
</evidence>
<feature type="domain" description="AMP-dependent synthetase/ligase" evidence="3">
    <location>
        <begin position="123"/>
        <end position="517"/>
    </location>
</feature>
<comment type="caution">
    <text evidence="4">The sequence shown here is derived from an EMBL/GenBank/DDBJ whole genome shotgun (WGS) entry which is preliminary data.</text>
</comment>
<sequence length="703" mass="79443">MIFDKKILKSYIVPNSETKGSSPILRNPEDIETLEFKELSDLRTIYDVFWKSVREAPNNDFLGYRPFNEETRKFMPYQFISYKDASIIAENFGAGVVQVKLDRLKRSGATEKEIEETQARNWPVGIYSANRPEWQIIDKGLCTQSLYSVALYDTLGKTAYEYIVNHSSTTMIVCTLDKIPKILLSSSRIPNVKTIICIDPFTESNYVTNNDPTLTIPSPFNIKSVNILKSWAKQLDIDLYDFNEIQEIGKQSRIPHFPPKPENIYTLLYTSGTTGNPKGVISTHENYASAAVSTYLSRGFQMDNDDIFLSYLPLPHAYGRTTENYMIVMKGKIGYYSGNVGRIVEDLHALQPTYFAGVPRLLNRFYDVLTAKTINLPGKEGEICRKAVQEKISNLHKGLGVNHKKWDELIFNKTKAMISSKLRQINTGSAPLEPRVCDFLIVSLICKITEGYAMSETSSTGIMQQGVYISNGDTGIPFHGVEVKLIDIPEMNYLVTDLPLARGEVCMRGKNIFGGYLKDPEKTKEALIGDGWIASGDVAQINLDGTISIIDRKKSIFKMAQGVYISPEKIENVLIKHPLILQAFVTGQSVKEYLVGVIVPDPETFIPWAKKLIQSQTHTNTESYSFETLVKNNLVKNTLLADIESICRETGLNGFEIIKNLYLEHKPFDVETNGILTPTMKLKRFDAIRYYAKIIDQLYNENN</sequence>
<dbReference type="Proteomes" id="UP000245591">
    <property type="component" value="Unassembled WGS sequence"/>
</dbReference>
<keyword evidence="1" id="KW-0547">Nucleotide-binding</keyword>
<evidence type="ECO:0000313" key="5">
    <source>
        <dbReference type="Proteomes" id="UP000245591"/>
    </source>
</evidence>
<dbReference type="Gene3D" id="3.40.50.12780">
    <property type="entry name" value="N-terminal domain of ligase-like"/>
    <property type="match status" value="1"/>
</dbReference>
<dbReference type="InterPro" id="IPR020845">
    <property type="entry name" value="AMP-binding_CS"/>
</dbReference>
<dbReference type="PANTHER" id="PTHR43272">
    <property type="entry name" value="LONG-CHAIN-FATTY-ACID--COA LIGASE"/>
    <property type="match status" value="1"/>
</dbReference>
<evidence type="ECO:0000259" key="3">
    <source>
        <dbReference type="Pfam" id="PF00501"/>
    </source>
</evidence>
<reference evidence="4 5" key="1">
    <citation type="journal article" date="2018" name="MBio">
        <title>Comparative Genomics Reveals the Core Gene Toolbox for the Fungus-Insect Symbiosis.</title>
        <authorList>
            <person name="Wang Y."/>
            <person name="Stata M."/>
            <person name="Wang W."/>
            <person name="Stajich J.E."/>
            <person name="White M.M."/>
            <person name="Moncalvo J.M."/>
        </authorList>
    </citation>
    <scope>NUCLEOTIDE SEQUENCE [LARGE SCALE GENOMIC DNA]</scope>
    <source>
        <strain evidence="4 5">AUS-126-30</strain>
    </source>
</reference>
<dbReference type="Pfam" id="PF00501">
    <property type="entry name" value="AMP-binding"/>
    <property type="match status" value="1"/>
</dbReference>
<organism evidence="4 5">
    <name type="scientific">Smittium angustum</name>
    <dbReference type="NCBI Taxonomy" id="133377"/>
    <lineage>
        <taxon>Eukaryota</taxon>
        <taxon>Fungi</taxon>
        <taxon>Fungi incertae sedis</taxon>
        <taxon>Zoopagomycota</taxon>
        <taxon>Kickxellomycotina</taxon>
        <taxon>Harpellomycetes</taxon>
        <taxon>Harpellales</taxon>
        <taxon>Legeriomycetaceae</taxon>
        <taxon>Smittium</taxon>
    </lineage>
</organism>
<evidence type="ECO:0000313" key="4">
    <source>
        <dbReference type="EMBL" id="PWA02138.1"/>
    </source>
</evidence>
<dbReference type="AlphaFoldDB" id="A0A2U1JAZ6"/>
<dbReference type="EMBL" id="MBFU01000105">
    <property type="protein sequence ID" value="PWA02138.1"/>
    <property type="molecule type" value="Genomic_DNA"/>
</dbReference>
<dbReference type="InterPro" id="IPR042099">
    <property type="entry name" value="ANL_N_sf"/>
</dbReference>
<gene>
    <name evidence="4" type="ORF">BB558_001739</name>
</gene>
<dbReference type="SUPFAM" id="SSF56801">
    <property type="entry name" value="Acetyl-CoA synthetase-like"/>
    <property type="match status" value="1"/>
</dbReference>
<keyword evidence="2" id="KW-0067">ATP-binding</keyword>
<dbReference type="GO" id="GO:0004467">
    <property type="term" value="F:long-chain fatty acid-CoA ligase activity"/>
    <property type="evidence" value="ECO:0007669"/>
    <property type="project" value="TreeGrafter"/>
</dbReference>
<proteinExistence type="predicted"/>
<keyword evidence="5" id="KW-1185">Reference proteome</keyword>
<dbReference type="GO" id="GO:0005783">
    <property type="term" value="C:endoplasmic reticulum"/>
    <property type="evidence" value="ECO:0007669"/>
    <property type="project" value="TreeGrafter"/>
</dbReference>
<evidence type="ECO:0000256" key="1">
    <source>
        <dbReference type="ARBA" id="ARBA00022741"/>
    </source>
</evidence>
<accession>A0A2U1JAZ6</accession>
<dbReference type="PANTHER" id="PTHR43272:SF33">
    <property type="entry name" value="AMP-BINDING DOMAIN-CONTAINING PROTEIN-RELATED"/>
    <property type="match status" value="1"/>
</dbReference>
<dbReference type="InterPro" id="IPR000873">
    <property type="entry name" value="AMP-dep_synth/lig_dom"/>
</dbReference>
<protein>
    <recommendedName>
        <fullName evidence="3">AMP-dependent synthetase/ligase domain-containing protein</fullName>
    </recommendedName>
</protein>
<dbReference type="GO" id="GO:0005524">
    <property type="term" value="F:ATP binding"/>
    <property type="evidence" value="ECO:0007669"/>
    <property type="project" value="UniProtKB-KW"/>
</dbReference>
<name>A0A2U1JAZ6_SMIAN</name>